<keyword evidence="1" id="KW-0378">Hydrolase</keyword>
<protein>
    <submittedName>
        <fullName evidence="1">Dienelactone hydrolase</fullName>
    </submittedName>
</protein>
<proteinExistence type="predicted"/>
<comment type="caution">
    <text evidence="1">The sequence shown here is derived from an EMBL/GenBank/DDBJ whole genome shotgun (WGS) entry which is preliminary data.</text>
</comment>
<organism evidence="1 2">
    <name type="scientific">Leptospira sarikeiensis</name>
    <dbReference type="NCBI Taxonomy" id="2484943"/>
    <lineage>
        <taxon>Bacteria</taxon>
        <taxon>Pseudomonadati</taxon>
        <taxon>Spirochaetota</taxon>
        <taxon>Spirochaetia</taxon>
        <taxon>Leptospirales</taxon>
        <taxon>Leptospiraceae</taxon>
        <taxon>Leptospira</taxon>
    </lineage>
</organism>
<dbReference type="Gene3D" id="3.40.50.1820">
    <property type="entry name" value="alpha/beta hydrolase"/>
    <property type="match status" value="1"/>
</dbReference>
<dbReference type="OrthoDB" id="342816at2"/>
<dbReference type="EMBL" id="RQGF01000042">
    <property type="protein sequence ID" value="TGL58392.1"/>
    <property type="molecule type" value="Genomic_DNA"/>
</dbReference>
<dbReference type="GO" id="GO:0016787">
    <property type="term" value="F:hydrolase activity"/>
    <property type="evidence" value="ECO:0007669"/>
    <property type="project" value="UniProtKB-KW"/>
</dbReference>
<evidence type="ECO:0000313" key="2">
    <source>
        <dbReference type="Proteomes" id="UP000297762"/>
    </source>
</evidence>
<keyword evidence="2" id="KW-1185">Reference proteome</keyword>
<dbReference type="Proteomes" id="UP000297762">
    <property type="component" value="Unassembled WGS sequence"/>
</dbReference>
<evidence type="ECO:0000313" key="1">
    <source>
        <dbReference type="EMBL" id="TGL58392.1"/>
    </source>
</evidence>
<sequence length="223" mass="25528">MVRLDFQNVLSFQVNQIRLEGELFIPSHSEFLAVLILEEKEDKFSERFSKMRTLLNEKGIATLLLKGLLTQDEREIHANRSDTALLSYRLSEITKRIKLIEGAEFLKISYIGLSSVAARMFRAAANSNSEVESLILIGNGLQEYDGNFPETSILNILGELDFTGKIINRSILSKIGTLIKRVYFVPGSPNHFEDNSKWSLVSEAIQRWYSFPQKRTEEFSEFL</sequence>
<accession>A0A4R9K107</accession>
<reference evidence="1" key="1">
    <citation type="journal article" date="2019" name="PLoS Negl. Trop. Dis.">
        <title>Revisiting the worldwide diversity of Leptospira species in the environment.</title>
        <authorList>
            <person name="Vincent A.T."/>
            <person name="Schiettekatte O."/>
            <person name="Bourhy P."/>
            <person name="Veyrier F.J."/>
            <person name="Picardeau M."/>
        </authorList>
    </citation>
    <scope>NUCLEOTIDE SEQUENCE [LARGE SCALE GENOMIC DNA]</scope>
    <source>
        <strain evidence="1">201702455</strain>
    </source>
</reference>
<name>A0A4R9K107_9LEPT</name>
<gene>
    <name evidence="1" type="ORF">EHQ64_19075</name>
</gene>
<dbReference type="InterPro" id="IPR029058">
    <property type="entry name" value="AB_hydrolase_fold"/>
</dbReference>
<dbReference type="AlphaFoldDB" id="A0A4R9K107"/>